<dbReference type="CDD" id="cd00885">
    <property type="entry name" value="cinA"/>
    <property type="match status" value="1"/>
</dbReference>
<reference evidence="3 4" key="1">
    <citation type="submission" date="2015-09" db="EMBL/GenBank/DDBJ databases">
        <authorList>
            <person name="Jackson K.R."/>
            <person name="Lunt B.L."/>
            <person name="Fisher J.N.B."/>
            <person name="Gardner A.V."/>
            <person name="Bailey M.E."/>
            <person name="Deus L.M."/>
            <person name="Earl A.S."/>
            <person name="Gibby P.D."/>
            <person name="Hartmann K.A."/>
            <person name="Liu J.E."/>
            <person name="Manci A.M."/>
            <person name="Nielsen D.A."/>
            <person name="Solomon M.B."/>
            <person name="Breakwell D.P."/>
            <person name="Burnett S.H."/>
            <person name="Grose J.H."/>
        </authorList>
    </citation>
    <scope>NUCLEOTIDE SEQUENCE [LARGE SCALE GENOMIC DNA]</scope>
    <source>
        <strain evidence="3 4">KCOM 1279</strain>
    </source>
</reference>
<organism evidence="3">
    <name type="scientific">Fusobacterium animalis</name>
    <dbReference type="NCBI Taxonomy" id="76859"/>
    <lineage>
        <taxon>Bacteria</taxon>
        <taxon>Fusobacteriati</taxon>
        <taxon>Fusobacteriota</taxon>
        <taxon>Fusobacteriia</taxon>
        <taxon>Fusobacteriales</taxon>
        <taxon>Fusobacteriaceae</taxon>
        <taxon>Fusobacterium</taxon>
    </lineage>
</organism>
<dbReference type="NCBIfam" id="TIGR00200">
    <property type="entry name" value="cinA_nterm"/>
    <property type="match status" value="1"/>
</dbReference>
<sequence length="402" mass="45220">MKAGIFLVGTELLNGATIDTNSIYIAEELNKYGIEIEFKMTVRDVMSEITKALTYAKKNVDLVILTGGLGPTDDDITKEAMAKFLKKKLVVDEKEKQELLKKYKAYKNPNKTNFKEVEKPEGAVSFKNDVGMAPAVYIDGMVAFPGFPNELKNMFPKFLKYYVKENNLKSKIYIKDIITYGIGESVLETTVKDLFTEGDIFYEFLVKDYGTLIRLQTKIENKKNVAKIVKKLYNRISEFIIGEDDDRIENIIYECLNSGEKPLTISTAESCTGGMIASKLIEVPGISTNFIEGIVSYSNEAKIKRLKVKKETLEKYGAVSEEVAREMLAGLKTDIGISTTGIAGPDGGTKDKPVGLVYIGIKVKNEVKIFRRELKGDRNKIRQRAMMHALYNLLKILSKEVW</sequence>
<evidence type="ECO:0000313" key="3">
    <source>
        <dbReference type="EMBL" id="ALF18736.1"/>
    </source>
</evidence>
<dbReference type="SUPFAM" id="SSF142433">
    <property type="entry name" value="CinA-like"/>
    <property type="match status" value="1"/>
</dbReference>
<dbReference type="HAMAP" id="MF_00226_B">
    <property type="entry name" value="CinA_B"/>
    <property type="match status" value="1"/>
</dbReference>
<dbReference type="Gene3D" id="3.90.950.20">
    <property type="entry name" value="CinA-like"/>
    <property type="match status" value="1"/>
</dbReference>
<dbReference type="InterPro" id="IPR050101">
    <property type="entry name" value="CinA"/>
</dbReference>
<dbReference type="InterPro" id="IPR008135">
    <property type="entry name" value="Competence-induced_CinA"/>
</dbReference>
<protein>
    <recommendedName>
        <fullName evidence="1">CinA-like protein</fullName>
    </recommendedName>
</protein>
<dbReference type="InterPro" id="IPR036425">
    <property type="entry name" value="MoaB/Mog-like_dom_sf"/>
</dbReference>
<dbReference type="Proteomes" id="UP000063147">
    <property type="component" value="Chromosome"/>
</dbReference>
<dbReference type="InterPro" id="IPR041424">
    <property type="entry name" value="CinA_KH"/>
</dbReference>
<dbReference type="InterPro" id="IPR001453">
    <property type="entry name" value="MoaB/Mog_dom"/>
</dbReference>
<gene>
    <name evidence="3" type="ORF">RN98_11390</name>
</gene>
<dbReference type="Pfam" id="PF02464">
    <property type="entry name" value="CinA"/>
    <property type="match status" value="1"/>
</dbReference>
<dbReference type="Pfam" id="PF00994">
    <property type="entry name" value="MoCF_biosynth"/>
    <property type="match status" value="1"/>
</dbReference>
<evidence type="ECO:0000259" key="2">
    <source>
        <dbReference type="SMART" id="SM00852"/>
    </source>
</evidence>
<dbReference type="PANTHER" id="PTHR13939">
    <property type="entry name" value="NICOTINAMIDE-NUCLEOTIDE AMIDOHYDROLASE PNCC"/>
    <property type="match status" value="1"/>
</dbReference>
<name>A0A0M4RGN8_9FUSO</name>
<dbReference type="Gene3D" id="3.40.980.10">
    <property type="entry name" value="MoaB/Mog-like domain"/>
    <property type="match status" value="1"/>
</dbReference>
<dbReference type="PANTHER" id="PTHR13939:SF0">
    <property type="entry name" value="NMN AMIDOHYDROLASE-LIKE PROTEIN YFAY"/>
    <property type="match status" value="1"/>
</dbReference>
<dbReference type="RefSeq" id="WP_060676780.1">
    <property type="nucleotide sequence ID" value="NZ_CP012713.1"/>
</dbReference>
<dbReference type="OrthoDB" id="9801454at2"/>
<dbReference type="InterPro" id="IPR036653">
    <property type="entry name" value="CinA-like_C"/>
</dbReference>
<dbReference type="EMBL" id="CP012713">
    <property type="protein sequence ID" value="ALF18736.1"/>
    <property type="molecule type" value="Genomic_DNA"/>
</dbReference>
<dbReference type="SUPFAM" id="SSF53218">
    <property type="entry name" value="Molybdenum cofactor biosynthesis proteins"/>
    <property type="match status" value="1"/>
</dbReference>
<dbReference type="PATRIC" id="fig|76859.3.peg.2304"/>
<dbReference type="PIRSF" id="PIRSF006728">
    <property type="entry name" value="CinA"/>
    <property type="match status" value="1"/>
</dbReference>
<dbReference type="NCBIfam" id="TIGR00199">
    <property type="entry name" value="PncC_domain"/>
    <property type="match status" value="1"/>
</dbReference>
<evidence type="ECO:0000313" key="4">
    <source>
        <dbReference type="Proteomes" id="UP000063147"/>
    </source>
</evidence>
<evidence type="ECO:0000256" key="1">
    <source>
        <dbReference type="HAMAP-Rule" id="MF_00226"/>
    </source>
</evidence>
<dbReference type="AlphaFoldDB" id="A0A0M4RGN8"/>
<feature type="domain" description="MoaB/Mog" evidence="2">
    <location>
        <begin position="4"/>
        <end position="166"/>
    </location>
</feature>
<dbReference type="InterPro" id="IPR008136">
    <property type="entry name" value="CinA_C"/>
</dbReference>
<dbReference type="SMART" id="SM00852">
    <property type="entry name" value="MoCF_biosynth"/>
    <property type="match status" value="1"/>
</dbReference>
<comment type="similarity">
    <text evidence="1">Belongs to the CinA family.</text>
</comment>
<proteinExistence type="inferred from homology"/>
<dbReference type="Pfam" id="PF18146">
    <property type="entry name" value="CinA_KH"/>
    <property type="match status" value="1"/>
</dbReference>
<accession>A0A0M4RGN8</accession>